<dbReference type="GO" id="GO:0006508">
    <property type="term" value="P:proteolysis"/>
    <property type="evidence" value="ECO:0007669"/>
    <property type="project" value="UniProtKB-KW"/>
</dbReference>
<comment type="cofactor">
    <cofactor evidence="1">
        <name>Zn(2+)</name>
        <dbReference type="ChEBI" id="CHEBI:29105"/>
    </cofactor>
</comment>
<accession>A0A1M5M2I6</accession>
<dbReference type="GO" id="GO:0046872">
    <property type="term" value="F:metal ion binding"/>
    <property type="evidence" value="ECO:0007669"/>
    <property type="project" value="UniProtKB-KW"/>
</dbReference>
<dbReference type="Proteomes" id="UP000184485">
    <property type="component" value="Unassembled WGS sequence"/>
</dbReference>
<dbReference type="GO" id="GO:0071555">
    <property type="term" value="P:cell wall organization"/>
    <property type="evidence" value="ECO:0007669"/>
    <property type="project" value="UniProtKB-KW"/>
</dbReference>
<comment type="similarity">
    <text evidence="10">Belongs to the peptidase M15 family.</text>
</comment>
<evidence type="ECO:0000256" key="3">
    <source>
        <dbReference type="ARBA" id="ARBA00022670"/>
    </source>
</evidence>
<dbReference type="GO" id="GO:0008237">
    <property type="term" value="F:metallopeptidase activity"/>
    <property type="evidence" value="ECO:0007669"/>
    <property type="project" value="UniProtKB-KW"/>
</dbReference>
<evidence type="ECO:0000313" key="13">
    <source>
        <dbReference type="EMBL" id="SHG71440.1"/>
    </source>
</evidence>
<evidence type="ECO:0000313" key="14">
    <source>
        <dbReference type="Proteomes" id="UP000184485"/>
    </source>
</evidence>
<evidence type="ECO:0000256" key="9">
    <source>
        <dbReference type="ARBA" id="ARBA00023316"/>
    </source>
</evidence>
<name>A0A1M5M2I6_9HYPH</name>
<dbReference type="InterPro" id="IPR009045">
    <property type="entry name" value="Zn_M74/Hedgehog-like"/>
</dbReference>
<dbReference type="CDD" id="cd14844">
    <property type="entry name" value="Zn-DD-carboxypeptidase_like"/>
    <property type="match status" value="1"/>
</dbReference>
<reference evidence="13 14" key="1">
    <citation type="submission" date="2016-11" db="EMBL/GenBank/DDBJ databases">
        <authorList>
            <person name="Jaros S."/>
            <person name="Januszkiewicz K."/>
            <person name="Wedrychowicz H."/>
        </authorList>
    </citation>
    <scope>NUCLEOTIDE SEQUENCE [LARGE SCALE GENOMIC DNA]</scope>
    <source>
        <strain evidence="13 14">DSM 19436</strain>
    </source>
</reference>
<evidence type="ECO:0000256" key="7">
    <source>
        <dbReference type="ARBA" id="ARBA00022833"/>
    </source>
</evidence>
<evidence type="ECO:0000256" key="8">
    <source>
        <dbReference type="ARBA" id="ARBA00023049"/>
    </source>
</evidence>
<dbReference type="Gene3D" id="3.30.1380.10">
    <property type="match status" value="1"/>
</dbReference>
<keyword evidence="9" id="KW-0961">Cell wall biogenesis/degradation</keyword>
<feature type="region of interest" description="Disordered" evidence="12">
    <location>
        <begin position="277"/>
        <end position="314"/>
    </location>
</feature>
<feature type="compositionally biased region" description="Low complexity" evidence="12">
    <location>
        <begin position="277"/>
        <end position="286"/>
    </location>
</feature>
<keyword evidence="7" id="KW-0862">Zinc</keyword>
<sequence>MNQSQRNGGWRKRVASTVRVATASALVAGTMLVTARVGEADAAAGDRALTLVNVHTNEGGTIVFKRNGRYDPEGLKRLNWVLRDWRKNQPTNMDPHLFDLIWQVYQQSGSRVPIKVVCGYRSPETNGMLRSRSRGVAKHSQHMLGKAMDFYIPDVALPKLRAIGLKMQIGGVGFYPTSGSPFVHMDTGSVRHWPKMTREQLVRIFPDGKTLHIPSDGKPLPGYAEALASYNARKANGGDAIVMASASGAGGKSFLQRIFGGGADEEEDNADIAPSVKASGKAAPAAGDDDSDAPVVTAKDAPKTAPAAEPDSEAAPMLVAMAPVPRPSPIPQTAPAAEQAVVAEADAAAVETVVAMAPVPRPSPVGHEAPAEEPVAVVADASEALPVPRTSPVARPAVTLASASSTGAVSGHAVAAQLAALNAPAGAEQVAMAALPAAHQPATAAEAIAEAVGKGNTMGGAPVLAYASAADEGAPRIDARTGALVAGRAAAPDVTAANVESNEDWQDPLARFTAVGYDAGTIELVTRPGSTRQRAYAEMEMPHPFGEPALFTAPERSIQLGFGRIAYEGLRTDRFSGPMVRPVGTLVFASNDYKQTVSLKR</sequence>
<dbReference type="PANTHER" id="PTHR37425">
    <property type="match status" value="1"/>
</dbReference>
<comment type="pathway">
    <text evidence="2">Cell wall biogenesis; cell wall polysaccharide biosynthesis.</text>
</comment>
<dbReference type="Pfam" id="PF05951">
    <property type="entry name" value="Peptidase_M15_2"/>
    <property type="match status" value="1"/>
</dbReference>
<protein>
    <recommendedName>
        <fullName evidence="11">Murein endopeptidase K</fullName>
    </recommendedName>
</protein>
<proteinExistence type="inferred from homology"/>
<evidence type="ECO:0000256" key="5">
    <source>
        <dbReference type="ARBA" id="ARBA00022729"/>
    </source>
</evidence>
<keyword evidence="14" id="KW-1185">Reference proteome</keyword>
<evidence type="ECO:0000256" key="6">
    <source>
        <dbReference type="ARBA" id="ARBA00022801"/>
    </source>
</evidence>
<evidence type="ECO:0000256" key="4">
    <source>
        <dbReference type="ARBA" id="ARBA00022723"/>
    </source>
</evidence>
<keyword evidence="6" id="KW-0378">Hydrolase</keyword>
<keyword evidence="4" id="KW-0479">Metal-binding</keyword>
<organism evidence="13 14">
    <name type="scientific">Kaistia soli DSM 19436</name>
    <dbReference type="NCBI Taxonomy" id="1122133"/>
    <lineage>
        <taxon>Bacteria</taxon>
        <taxon>Pseudomonadati</taxon>
        <taxon>Pseudomonadota</taxon>
        <taxon>Alphaproteobacteria</taxon>
        <taxon>Hyphomicrobiales</taxon>
        <taxon>Kaistiaceae</taxon>
        <taxon>Kaistia</taxon>
    </lineage>
</organism>
<evidence type="ECO:0000256" key="1">
    <source>
        <dbReference type="ARBA" id="ARBA00001947"/>
    </source>
</evidence>
<keyword evidence="5" id="KW-0732">Signal</keyword>
<dbReference type="AlphaFoldDB" id="A0A1M5M2I6"/>
<evidence type="ECO:0000256" key="2">
    <source>
        <dbReference type="ARBA" id="ARBA00004776"/>
    </source>
</evidence>
<keyword evidence="3" id="KW-0645">Protease</keyword>
<gene>
    <name evidence="13" type="ORF">SAMN02745157_4672</name>
</gene>
<dbReference type="STRING" id="1122133.SAMN02745157_4672"/>
<evidence type="ECO:0000256" key="11">
    <source>
        <dbReference type="ARBA" id="ARBA00093666"/>
    </source>
</evidence>
<dbReference type="PANTHER" id="PTHR37425:SF1">
    <property type="entry name" value="OUTER MEMBRANE PROTEIN"/>
    <property type="match status" value="1"/>
</dbReference>
<feature type="compositionally biased region" description="Low complexity" evidence="12">
    <location>
        <begin position="293"/>
        <end position="314"/>
    </location>
</feature>
<keyword evidence="8" id="KW-0482">Metalloprotease</keyword>
<evidence type="ECO:0000256" key="10">
    <source>
        <dbReference type="ARBA" id="ARBA00093448"/>
    </source>
</evidence>
<dbReference type="InterPro" id="IPR010275">
    <property type="entry name" value="MepK"/>
</dbReference>
<dbReference type="SUPFAM" id="SSF55166">
    <property type="entry name" value="Hedgehog/DD-peptidase"/>
    <property type="match status" value="1"/>
</dbReference>
<dbReference type="EMBL" id="FQUP01000007">
    <property type="protein sequence ID" value="SHG71440.1"/>
    <property type="molecule type" value="Genomic_DNA"/>
</dbReference>
<evidence type="ECO:0000256" key="12">
    <source>
        <dbReference type="SAM" id="MobiDB-lite"/>
    </source>
</evidence>